<comment type="similarity">
    <text evidence="5">Belongs to the MsrP family.</text>
</comment>
<keyword evidence="4 5" id="KW-0560">Oxidoreductase</keyword>
<dbReference type="PROSITE" id="PS51318">
    <property type="entry name" value="TAT"/>
    <property type="match status" value="1"/>
</dbReference>
<reference evidence="8 9" key="1">
    <citation type="submission" date="2013-05" db="EMBL/GenBank/DDBJ databases">
        <title>Genome assembly of Chondromyces apiculatus DSM 436.</title>
        <authorList>
            <person name="Sharma G."/>
            <person name="Khatri I."/>
            <person name="Kaur C."/>
            <person name="Mayilraj S."/>
            <person name="Subramanian S."/>
        </authorList>
    </citation>
    <scope>NUCLEOTIDE SEQUENCE [LARGE SCALE GENOMIC DNA]</scope>
    <source>
        <strain evidence="8 9">DSM 436</strain>
    </source>
</reference>
<dbReference type="NCBIfam" id="NF003767">
    <property type="entry name" value="PRK05363.1"/>
    <property type="match status" value="1"/>
</dbReference>
<comment type="subunit">
    <text evidence="5">Heterodimer of a catalytic subunit (MsrP) and a heme-binding subunit (MsrQ).</text>
</comment>
<dbReference type="RefSeq" id="WP_044247469.1">
    <property type="nucleotide sequence ID" value="NZ_ASRX01000060.1"/>
</dbReference>
<feature type="binding site" evidence="5">
    <location>
        <begin position="103"/>
        <end position="104"/>
    </location>
    <ligand>
        <name>Mo-molybdopterin</name>
        <dbReference type="ChEBI" id="CHEBI:71302"/>
    </ligand>
</feature>
<dbReference type="GO" id="GO:0030091">
    <property type="term" value="P:protein repair"/>
    <property type="evidence" value="ECO:0007669"/>
    <property type="project" value="UniProtKB-UniRule"/>
</dbReference>
<dbReference type="InterPro" id="IPR006311">
    <property type="entry name" value="TAT_signal"/>
</dbReference>
<proteinExistence type="inferred from homology"/>
<feature type="domain" description="Oxidoreductase molybdopterin-binding" evidence="7">
    <location>
        <begin position="120"/>
        <end position="275"/>
    </location>
</feature>
<dbReference type="GO" id="GO:0016672">
    <property type="term" value="F:oxidoreductase activity, acting on a sulfur group of donors, quinone or similar compound as acceptor"/>
    <property type="evidence" value="ECO:0007669"/>
    <property type="project" value="UniProtKB-UniRule"/>
</dbReference>
<dbReference type="AlphaFoldDB" id="A0A017T0T8"/>
<keyword evidence="2 5" id="KW-0479">Metal-binding</keyword>
<dbReference type="eggNOG" id="COG2041">
    <property type="taxonomic scope" value="Bacteria"/>
</dbReference>
<dbReference type="GO" id="GO:0043546">
    <property type="term" value="F:molybdopterin cofactor binding"/>
    <property type="evidence" value="ECO:0007669"/>
    <property type="project" value="UniProtKB-UniRule"/>
</dbReference>
<dbReference type="OrthoDB" id="9795587at2"/>
<feature type="binding site" evidence="5">
    <location>
        <position position="246"/>
    </location>
    <ligand>
        <name>Mo-molybdopterin</name>
        <dbReference type="ChEBI" id="CHEBI:71302"/>
    </ligand>
</feature>
<dbReference type="Gene3D" id="3.90.420.10">
    <property type="entry name" value="Oxidoreductase, molybdopterin-binding domain"/>
    <property type="match status" value="1"/>
</dbReference>
<keyword evidence="1 5" id="KW-0500">Molybdenum</keyword>
<dbReference type="Proteomes" id="UP000019678">
    <property type="component" value="Unassembled WGS sequence"/>
</dbReference>
<evidence type="ECO:0000256" key="1">
    <source>
        <dbReference type="ARBA" id="ARBA00022505"/>
    </source>
</evidence>
<feature type="binding site" evidence="5">
    <location>
        <begin position="257"/>
        <end position="259"/>
    </location>
    <ligand>
        <name>Mo-molybdopterin</name>
        <dbReference type="ChEBI" id="CHEBI:71302"/>
    </ligand>
</feature>
<comment type="cofactor">
    <cofactor evidence="5">
        <name>Mo-molybdopterin</name>
        <dbReference type="ChEBI" id="CHEBI:71302"/>
    </cofactor>
    <text evidence="5">Binds 1 Mo-molybdopterin (Mo-MPT) cofactor per subunit.</text>
</comment>
<evidence type="ECO:0000256" key="2">
    <source>
        <dbReference type="ARBA" id="ARBA00022723"/>
    </source>
</evidence>
<dbReference type="EMBL" id="ASRX01000060">
    <property type="protein sequence ID" value="EYF02470.1"/>
    <property type="molecule type" value="Genomic_DNA"/>
</dbReference>
<comment type="catalytic activity">
    <reaction evidence="5">
        <text>L-methionyl-[protein] + a quinone + H2O = L-methionyl-(S)-S-oxide-[protein] + a quinol</text>
        <dbReference type="Rhea" id="RHEA:51292"/>
        <dbReference type="Rhea" id="RHEA-COMP:12313"/>
        <dbReference type="Rhea" id="RHEA-COMP:12315"/>
        <dbReference type="ChEBI" id="CHEBI:15377"/>
        <dbReference type="ChEBI" id="CHEBI:16044"/>
        <dbReference type="ChEBI" id="CHEBI:24646"/>
        <dbReference type="ChEBI" id="CHEBI:44120"/>
        <dbReference type="ChEBI" id="CHEBI:132124"/>
    </reaction>
</comment>
<evidence type="ECO:0000259" key="7">
    <source>
        <dbReference type="Pfam" id="PF00174"/>
    </source>
</evidence>
<dbReference type="InterPro" id="IPR036374">
    <property type="entry name" value="OxRdtase_Mopterin-bd_sf"/>
</dbReference>
<dbReference type="PANTHER" id="PTHR43032:SF3">
    <property type="entry name" value="PROTEIN-METHIONINE-SULFOXIDE REDUCTASE CATALYTIC SUBUNIT MSRP"/>
    <property type="match status" value="1"/>
</dbReference>
<feature type="binding site" evidence="5">
    <location>
        <position position="100"/>
    </location>
    <ligand>
        <name>Mo-molybdopterin</name>
        <dbReference type="ChEBI" id="CHEBI:71302"/>
    </ligand>
</feature>
<organism evidence="8 9">
    <name type="scientific">Chondromyces apiculatus DSM 436</name>
    <dbReference type="NCBI Taxonomy" id="1192034"/>
    <lineage>
        <taxon>Bacteria</taxon>
        <taxon>Pseudomonadati</taxon>
        <taxon>Myxococcota</taxon>
        <taxon>Polyangia</taxon>
        <taxon>Polyangiales</taxon>
        <taxon>Polyangiaceae</taxon>
        <taxon>Chondromyces</taxon>
    </lineage>
</organism>
<comment type="caution">
    <text evidence="8">The sequence shown here is derived from an EMBL/GenBank/DDBJ whole genome shotgun (WGS) entry which is preliminary data.</text>
</comment>
<evidence type="ECO:0000256" key="6">
    <source>
        <dbReference type="SAM" id="MobiDB-lite"/>
    </source>
</evidence>
<evidence type="ECO:0000313" key="8">
    <source>
        <dbReference type="EMBL" id="EYF02470.1"/>
    </source>
</evidence>
<dbReference type="SUPFAM" id="SSF56524">
    <property type="entry name" value="Oxidoreductase molybdopterin-binding domain"/>
    <property type="match status" value="1"/>
</dbReference>
<evidence type="ECO:0000256" key="4">
    <source>
        <dbReference type="ARBA" id="ARBA00023002"/>
    </source>
</evidence>
<dbReference type="InterPro" id="IPR000572">
    <property type="entry name" value="OxRdtase_Mopterin-bd_dom"/>
</dbReference>
<gene>
    <name evidence="5" type="primary">msrP</name>
    <name evidence="8" type="ORF">CAP_7092</name>
</gene>
<dbReference type="EC" id="1.8.5.-" evidence="5"/>
<feature type="binding site" evidence="5">
    <location>
        <position position="158"/>
    </location>
    <ligand>
        <name>Mo-molybdopterin</name>
        <dbReference type="ChEBI" id="CHEBI:71302"/>
    </ligand>
    <ligandPart>
        <name>Mo</name>
        <dbReference type="ChEBI" id="CHEBI:28685"/>
    </ligandPart>
</feature>
<comment type="function">
    <text evidence="5">Part of the MsrPQ system that repairs oxidized cell envelope proteins containing methionine sulfoxide residues (Met-O), using respiratory chain electrons. Thus protects these proteins from oxidative-stress damage caused by reactive species of oxygen and chlorine. MsrPQ is essential for the maintenance of envelope integrity under bleach stress, rescuing a wide series of structurally unrelated cell envelope proteins from methionine oxidation. The catalytic subunit MsrP is non-stereospecific, being able to reduce both (R-) and (S-) diastereoisomers of methionine sulfoxide.</text>
</comment>
<dbReference type="GO" id="GO:0046872">
    <property type="term" value="F:metal ion binding"/>
    <property type="evidence" value="ECO:0007669"/>
    <property type="project" value="UniProtKB-KW"/>
</dbReference>
<name>A0A017T0T8_9BACT</name>
<keyword evidence="9" id="KW-1185">Reference proteome</keyword>
<evidence type="ECO:0000256" key="3">
    <source>
        <dbReference type="ARBA" id="ARBA00022729"/>
    </source>
</evidence>
<sequence>MPKLPRPPPAREITPEPLYLRRREFLKSGALFAGTASAMGAGLIALSGGSRATPPPAASALPDLPPSAVPPGAPGSAASARSPFSTDEPPTPFGDVTTYNNFYELGLDKGDPAENAATLHPRPWTVELAGEIKTPRRVDIDTLLGWFAPEERIYRMRCVEAWSMVIPWLGFPLGDLIRRLEPTSRAKYISFTTLFDQQQLPGQRNPVLEWPYVEGLRLDEAMHPLAMLAVGLYGKALPGQNGAPLRLVVPWKYGFKGIKSIVRIALTEQRPRATWNEAAPTEYGFYANVNPAVPHPRWSQATERRIGDFGRRPTLPFNGYAEEVASLYAGMDLRQNY</sequence>
<dbReference type="InterPro" id="IPR022867">
    <property type="entry name" value="MsrP"/>
</dbReference>
<comment type="catalytic activity">
    <reaction evidence="5">
        <text>L-methionyl-[protein] + a quinone + H2O = L-methionyl-(R)-S-oxide-[protein] + a quinol</text>
        <dbReference type="Rhea" id="RHEA:51296"/>
        <dbReference type="Rhea" id="RHEA-COMP:12313"/>
        <dbReference type="Rhea" id="RHEA-COMP:12314"/>
        <dbReference type="ChEBI" id="CHEBI:15377"/>
        <dbReference type="ChEBI" id="CHEBI:16044"/>
        <dbReference type="ChEBI" id="CHEBI:24646"/>
        <dbReference type="ChEBI" id="CHEBI:45764"/>
        <dbReference type="ChEBI" id="CHEBI:132124"/>
    </reaction>
</comment>
<keyword evidence="3 5" id="KW-0732">Signal</keyword>
<feature type="compositionally biased region" description="Pro residues" evidence="6">
    <location>
        <begin position="53"/>
        <end position="73"/>
    </location>
</feature>
<evidence type="ECO:0000256" key="5">
    <source>
        <dbReference type="HAMAP-Rule" id="MF_01206"/>
    </source>
</evidence>
<feature type="compositionally biased region" description="Low complexity" evidence="6">
    <location>
        <begin position="74"/>
        <end position="83"/>
    </location>
</feature>
<dbReference type="HAMAP" id="MF_01206">
    <property type="entry name" value="MsrP"/>
    <property type="match status" value="1"/>
</dbReference>
<protein>
    <recommendedName>
        <fullName evidence="5">Protein-methionine-sulfoxide reductase catalytic subunit MsrP</fullName>
        <ecNumber evidence="5">1.8.5.-</ecNumber>
    </recommendedName>
</protein>
<accession>A0A017T0T8</accession>
<dbReference type="Pfam" id="PF00174">
    <property type="entry name" value="Oxidored_molyb"/>
    <property type="match status" value="1"/>
</dbReference>
<evidence type="ECO:0000313" key="9">
    <source>
        <dbReference type="Proteomes" id="UP000019678"/>
    </source>
</evidence>
<feature type="binding site" evidence="5">
    <location>
        <position position="241"/>
    </location>
    <ligand>
        <name>Mo-molybdopterin</name>
        <dbReference type="ChEBI" id="CHEBI:71302"/>
    </ligand>
</feature>
<feature type="binding site" evidence="5">
    <location>
        <position position="193"/>
    </location>
    <ligand>
        <name>Mo-molybdopterin</name>
        <dbReference type="ChEBI" id="CHEBI:71302"/>
    </ligand>
</feature>
<dbReference type="PANTHER" id="PTHR43032">
    <property type="entry name" value="PROTEIN-METHIONINE-SULFOXIDE REDUCTASE"/>
    <property type="match status" value="1"/>
</dbReference>
<comment type="PTM">
    <text evidence="5">Predicted to be exported by the Tat system. The position of the signal peptide cleavage has not been experimentally proven.</text>
</comment>
<feature type="region of interest" description="Disordered" evidence="6">
    <location>
        <begin position="46"/>
        <end position="91"/>
    </location>
</feature>
<dbReference type="STRING" id="1192034.CAP_7092"/>